<evidence type="ECO:0000313" key="3">
    <source>
        <dbReference type="Proteomes" id="UP000274271"/>
    </source>
</evidence>
<dbReference type="RefSeq" id="WP_124903486.1">
    <property type="nucleotide sequence ID" value="NZ_RQJP01000001.1"/>
</dbReference>
<comment type="caution">
    <text evidence="2">The sequence shown here is derived from an EMBL/GenBank/DDBJ whole genome shotgun (WGS) entry which is preliminary data.</text>
</comment>
<name>A0A3P1CUY3_9BACT</name>
<protein>
    <recommendedName>
        <fullName evidence="4">Outer membrane protein beta-barrel domain-containing protein</fullName>
    </recommendedName>
</protein>
<dbReference type="Proteomes" id="UP000274271">
    <property type="component" value="Unassembled WGS sequence"/>
</dbReference>
<accession>A0A3P1CUY3</accession>
<proteinExistence type="predicted"/>
<dbReference type="EMBL" id="RQJP01000001">
    <property type="protein sequence ID" value="RRB17162.1"/>
    <property type="molecule type" value="Genomic_DNA"/>
</dbReference>
<evidence type="ECO:0000256" key="1">
    <source>
        <dbReference type="SAM" id="SignalP"/>
    </source>
</evidence>
<keyword evidence="3" id="KW-1185">Reference proteome</keyword>
<evidence type="ECO:0000313" key="2">
    <source>
        <dbReference type="EMBL" id="RRB17162.1"/>
    </source>
</evidence>
<evidence type="ECO:0008006" key="4">
    <source>
        <dbReference type="Google" id="ProtNLM"/>
    </source>
</evidence>
<organism evidence="2 3">
    <name type="scientific">Larkinella knui</name>
    <dbReference type="NCBI Taxonomy" id="2025310"/>
    <lineage>
        <taxon>Bacteria</taxon>
        <taxon>Pseudomonadati</taxon>
        <taxon>Bacteroidota</taxon>
        <taxon>Cytophagia</taxon>
        <taxon>Cytophagales</taxon>
        <taxon>Spirosomataceae</taxon>
        <taxon>Larkinella</taxon>
    </lineage>
</organism>
<feature type="chain" id="PRO_5018145652" description="Outer membrane protein beta-barrel domain-containing protein" evidence="1">
    <location>
        <begin position="24"/>
        <end position="177"/>
    </location>
</feature>
<dbReference type="AlphaFoldDB" id="A0A3P1CUY3"/>
<feature type="signal peptide" evidence="1">
    <location>
        <begin position="1"/>
        <end position="23"/>
    </location>
</feature>
<sequence length="177" mass="19621">MKKTFALLILWLVGLATAREANAQTNNWAVGFRIGEPAGVNVRKYFGTNHAFDLNVGTYGGIYGNRRSYRKGLYKNVGLSVQGHYLWHGSIGKSQTLHYYYGFGGQLNSRRYYSDRFSVVNAYDKTISVGGSGVAGLEYFLPNRPLSVFLETGAYVEVIPAPFFMGIQSGLGIRLNL</sequence>
<reference evidence="2 3" key="1">
    <citation type="submission" date="2018-11" db="EMBL/GenBank/DDBJ databases">
        <authorList>
            <person name="Zhou Z."/>
            <person name="Wang G."/>
        </authorList>
    </citation>
    <scope>NUCLEOTIDE SEQUENCE [LARGE SCALE GENOMIC DNA]</scope>
    <source>
        <strain evidence="2 3">KCTC42998</strain>
    </source>
</reference>
<keyword evidence="1" id="KW-0732">Signal</keyword>
<dbReference type="OrthoDB" id="9790491at2"/>
<gene>
    <name evidence="2" type="ORF">EHT87_02455</name>
</gene>